<dbReference type="InterPro" id="IPR030225">
    <property type="entry name" value="SCAP"/>
</dbReference>
<organism evidence="8 9">
    <name type="scientific">Ancylostoma caninum</name>
    <name type="common">Dog hookworm</name>
    <dbReference type="NCBI Taxonomy" id="29170"/>
    <lineage>
        <taxon>Eukaryota</taxon>
        <taxon>Metazoa</taxon>
        <taxon>Ecdysozoa</taxon>
        <taxon>Nematoda</taxon>
        <taxon>Chromadorea</taxon>
        <taxon>Rhabditida</taxon>
        <taxon>Rhabditina</taxon>
        <taxon>Rhabditomorpha</taxon>
        <taxon>Strongyloidea</taxon>
        <taxon>Ancylostomatidae</taxon>
        <taxon>Ancylostomatinae</taxon>
        <taxon>Ancylostoma</taxon>
    </lineage>
</organism>
<dbReference type="GO" id="GO:0005789">
    <property type="term" value="C:endoplasmic reticulum membrane"/>
    <property type="evidence" value="ECO:0007669"/>
    <property type="project" value="UniProtKB-SubCell"/>
</dbReference>
<keyword evidence="5" id="KW-0472">Membrane</keyword>
<dbReference type="InterPro" id="IPR001680">
    <property type="entry name" value="WD40_rpt"/>
</dbReference>
<dbReference type="EMBL" id="JOJR01005695">
    <property type="protein sequence ID" value="RCN26894.1"/>
    <property type="molecule type" value="Genomic_DNA"/>
</dbReference>
<evidence type="ECO:0000256" key="2">
    <source>
        <dbReference type="ARBA" id="ARBA00022692"/>
    </source>
</evidence>
<keyword evidence="7" id="KW-0853">WD repeat</keyword>
<dbReference type="GO" id="GO:0032934">
    <property type="term" value="F:sterol binding"/>
    <property type="evidence" value="ECO:0007669"/>
    <property type="project" value="InterPro"/>
</dbReference>
<dbReference type="GO" id="GO:0000139">
    <property type="term" value="C:Golgi membrane"/>
    <property type="evidence" value="ECO:0007669"/>
    <property type="project" value="InterPro"/>
</dbReference>
<evidence type="ECO:0000256" key="5">
    <source>
        <dbReference type="ARBA" id="ARBA00023136"/>
    </source>
</evidence>
<feature type="repeat" description="WD" evidence="7">
    <location>
        <begin position="153"/>
        <end position="194"/>
    </location>
</feature>
<evidence type="ECO:0000256" key="3">
    <source>
        <dbReference type="ARBA" id="ARBA00022824"/>
    </source>
</evidence>
<dbReference type="GO" id="GO:0032933">
    <property type="term" value="P:SREBP signaling pathway"/>
    <property type="evidence" value="ECO:0007669"/>
    <property type="project" value="InterPro"/>
</dbReference>
<name>A0A368F453_ANCCA</name>
<keyword evidence="9" id="KW-1185">Reference proteome</keyword>
<evidence type="ECO:0000313" key="9">
    <source>
        <dbReference type="Proteomes" id="UP000252519"/>
    </source>
</evidence>
<dbReference type="Proteomes" id="UP000252519">
    <property type="component" value="Unassembled WGS sequence"/>
</dbReference>
<dbReference type="SMART" id="SM00320">
    <property type="entry name" value="WD40"/>
    <property type="match status" value="2"/>
</dbReference>
<dbReference type="Gene3D" id="2.130.10.10">
    <property type="entry name" value="YVTN repeat-like/Quinoprotein amine dehydrogenase"/>
    <property type="match status" value="1"/>
</dbReference>
<dbReference type="PANTHER" id="PTHR46378:SF1">
    <property type="entry name" value="STEROL REGULATORY ELEMENT-BINDING PROTEIN CLEAVAGE-ACTIVATING PROTEIN"/>
    <property type="match status" value="1"/>
</dbReference>
<dbReference type="InterPro" id="IPR015943">
    <property type="entry name" value="WD40/YVTN_repeat-like_dom_sf"/>
</dbReference>
<evidence type="ECO:0000256" key="4">
    <source>
        <dbReference type="ARBA" id="ARBA00022989"/>
    </source>
</evidence>
<dbReference type="SUPFAM" id="SSF50978">
    <property type="entry name" value="WD40 repeat-like"/>
    <property type="match status" value="1"/>
</dbReference>
<accession>A0A368F453</accession>
<protein>
    <submittedName>
        <fullName evidence="8">WD domain, G-beta repeat protein</fullName>
    </submittedName>
</protein>
<gene>
    <name evidence="8" type="ORF">ANCCAN_27378</name>
</gene>
<dbReference type="GO" id="GO:0045540">
    <property type="term" value="P:regulation of cholesterol biosynthetic process"/>
    <property type="evidence" value="ECO:0007669"/>
    <property type="project" value="TreeGrafter"/>
</dbReference>
<dbReference type="OrthoDB" id="60477at2759"/>
<proteinExistence type="predicted"/>
<dbReference type="GO" id="GO:0032936">
    <property type="term" value="C:SREBP-SCAP complex"/>
    <property type="evidence" value="ECO:0007669"/>
    <property type="project" value="TreeGrafter"/>
</dbReference>
<evidence type="ECO:0000256" key="6">
    <source>
        <dbReference type="ARBA" id="ARBA00023180"/>
    </source>
</evidence>
<sequence length="205" mass="22597">MKTTVSGERLFKLRRIRDVENPSPTSIPVIWCIDTKQSIAVCGCSDGSVEIACLERNKLIGVYHQSNIGAVHVLIAGSKVVVARLDGSIEFLELLLSSERPIRVRSMRLLNTIRAHQKPISFLVASSLTIISASYDHTLKLFDLRTCQLQSMLHAHSGPVTAVCVDDNDNTLYSACEEGLVCCWSIVSGELLRILDVKSTGTCYY</sequence>
<keyword evidence="3" id="KW-0256">Endoplasmic reticulum</keyword>
<keyword evidence="6" id="KW-0325">Glycoprotein</keyword>
<comment type="subcellular location">
    <subcellularLocation>
        <location evidence="1">Endoplasmic reticulum membrane</location>
        <topology evidence="1">Multi-pass membrane protein</topology>
    </subcellularLocation>
</comment>
<keyword evidence="4" id="KW-1133">Transmembrane helix</keyword>
<dbReference type="InterPro" id="IPR036322">
    <property type="entry name" value="WD40_repeat_dom_sf"/>
</dbReference>
<evidence type="ECO:0000256" key="7">
    <source>
        <dbReference type="PROSITE-ProRule" id="PRU00221"/>
    </source>
</evidence>
<dbReference type="PANTHER" id="PTHR46378">
    <property type="entry name" value="STEROL REGULATORY ELEMENT-BINDING PROTEIN CLEAVAGE-ACTIVATING PROTEIN"/>
    <property type="match status" value="1"/>
</dbReference>
<dbReference type="PROSITE" id="PS50082">
    <property type="entry name" value="WD_REPEATS_2"/>
    <property type="match status" value="1"/>
</dbReference>
<dbReference type="AlphaFoldDB" id="A0A368F453"/>
<reference evidence="8 9" key="1">
    <citation type="submission" date="2014-10" db="EMBL/GenBank/DDBJ databases">
        <title>Draft genome of the hookworm Ancylostoma caninum.</title>
        <authorList>
            <person name="Mitreva M."/>
        </authorList>
    </citation>
    <scope>NUCLEOTIDE SEQUENCE [LARGE SCALE GENOMIC DNA]</scope>
    <source>
        <strain evidence="8 9">Baltimore</strain>
    </source>
</reference>
<keyword evidence="2" id="KW-0812">Transmembrane</keyword>
<dbReference type="Pfam" id="PF00400">
    <property type="entry name" value="WD40"/>
    <property type="match status" value="2"/>
</dbReference>
<evidence type="ECO:0000256" key="1">
    <source>
        <dbReference type="ARBA" id="ARBA00004477"/>
    </source>
</evidence>
<comment type="caution">
    <text evidence="8">The sequence shown here is derived from an EMBL/GenBank/DDBJ whole genome shotgun (WGS) entry which is preliminary data.</text>
</comment>
<evidence type="ECO:0000313" key="8">
    <source>
        <dbReference type="EMBL" id="RCN26894.1"/>
    </source>
</evidence>
<dbReference type="STRING" id="29170.A0A368F453"/>